<organism evidence="3 4">
    <name type="scientific">Solanum pinnatisectum</name>
    <name type="common">tansyleaf nightshade</name>
    <dbReference type="NCBI Taxonomy" id="50273"/>
    <lineage>
        <taxon>Eukaryota</taxon>
        <taxon>Viridiplantae</taxon>
        <taxon>Streptophyta</taxon>
        <taxon>Embryophyta</taxon>
        <taxon>Tracheophyta</taxon>
        <taxon>Spermatophyta</taxon>
        <taxon>Magnoliopsida</taxon>
        <taxon>eudicotyledons</taxon>
        <taxon>Gunneridae</taxon>
        <taxon>Pentapetalae</taxon>
        <taxon>asterids</taxon>
        <taxon>lamiids</taxon>
        <taxon>Solanales</taxon>
        <taxon>Solanaceae</taxon>
        <taxon>Solanoideae</taxon>
        <taxon>Solaneae</taxon>
        <taxon>Solanum</taxon>
    </lineage>
</organism>
<keyword evidence="1" id="KW-0677">Repeat</keyword>
<dbReference type="InterPro" id="IPR036628">
    <property type="entry name" value="Clp_N_dom_sf"/>
</dbReference>
<protein>
    <recommendedName>
        <fullName evidence="2">Clp R domain-containing protein</fullName>
    </recommendedName>
</protein>
<feature type="domain" description="Clp R" evidence="2">
    <location>
        <begin position="76"/>
        <end position="221"/>
    </location>
</feature>
<dbReference type="Proteomes" id="UP001311915">
    <property type="component" value="Unassembled WGS sequence"/>
</dbReference>
<dbReference type="AlphaFoldDB" id="A0AAV9MA72"/>
<evidence type="ECO:0000313" key="4">
    <source>
        <dbReference type="Proteomes" id="UP001311915"/>
    </source>
</evidence>
<name>A0AAV9MA72_9SOLN</name>
<comment type="caution">
    <text evidence="3">The sequence shown here is derived from an EMBL/GenBank/DDBJ whole genome shotgun (WGS) entry which is preliminary data.</text>
</comment>
<dbReference type="PANTHER" id="PTHR47016">
    <property type="entry name" value="ATP-DEPENDENT CLP PROTEASE ATP-BINDING SUBUNIT CLPT1, CHLOROPLASTIC"/>
    <property type="match status" value="1"/>
</dbReference>
<dbReference type="PANTHER" id="PTHR47016:SF5">
    <property type="entry name" value="CLP DOMAIN SUPERFAMILY PROTEIN"/>
    <property type="match status" value="1"/>
</dbReference>
<sequence length="221" mass="24548">MAKALVQSISIPSSAAASERDGQFNRSWKHQTSVRMNSFVGLRGGNVLLVKSGKTLHSKVAMKRPQGCRIVSEAKYECTTKKVIKVLMLAQEESRRLSHNLIGTEQILLGLIGEETGTVAKVLKSMRINLRDACIEVEKIIGKGSGFVVVRIPLSSRAKHNAMSIQDFYAAMSDLWDQLALTESAELKVFEPYRFLLFRRPCRLLIFSYEGAVGVSISIFV</sequence>
<dbReference type="Pfam" id="PF02861">
    <property type="entry name" value="Clp_N"/>
    <property type="match status" value="1"/>
</dbReference>
<dbReference type="PROSITE" id="PS51903">
    <property type="entry name" value="CLP_R"/>
    <property type="match status" value="1"/>
</dbReference>
<keyword evidence="4" id="KW-1185">Reference proteome</keyword>
<gene>
    <name evidence="3" type="ORF">R3W88_008285</name>
</gene>
<dbReference type="EMBL" id="JAWPEI010000002">
    <property type="protein sequence ID" value="KAK4734024.1"/>
    <property type="molecule type" value="Genomic_DNA"/>
</dbReference>
<evidence type="ECO:0000259" key="2">
    <source>
        <dbReference type="PROSITE" id="PS51903"/>
    </source>
</evidence>
<dbReference type="InterPro" id="IPR004176">
    <property type="entry name" value="Clp_R_N"/>
</dbReference>
<accession>A0AAV9MA72</accession>
<proteinExistence type="predicted"/>
<dbReference type="InterPro" id="IPR044217">
    <property type="entry name" value="CLPT1/2"/>
</dbReference>
<dbReference type="SUPFAM" id="SSF81923">
    <property type="entry name" value="Double Clp-N motif"/>
    <property type="match status" value="1"/>
</dbReference>
<evidence type="ECO:0000256" key="1">
    <source>
        <dbReference type="PROSITE-ProRule" id="PRU01251"/>
    </source>
</evidence>
<reference evidence="3 4" key="1">
    <citation type="submission" date="2023-10" db="EMBL/GenBank/DDBJ databases">
        <title>Genome-Wide Identification Analysis in wild type Solanum Pinnatisectum Reveals Some Genes Defensing Phytophthora Infestans.</title>
        <authorList>
            <person name="Sun C."/>
        </authorList>
    </citation>
    <scope>NUCLEOTIDE SEQUENCE [LARGE SCALE GENOMIC DNA]</scope>
    <source>
        <strain evidence="3">LQN</strain>
        <tissue evidence="3">Leaf</tissue>
    </source>
</reference>
<evidence type="ECO:0000313" key="3">
    <source>
        <dbReference type="EMBL" id="KAK4734024.1"/>
    </source>
</evidence>
<dbReference type="Gene3D" id="1.10.1780.10">
    <property type="entry name" value="Clp, N-terminal domain"/>
    <property type="match status" value="1"/>
</dbReference>